<accession>D5GJ61</accession>
<dbReference type="RefSeq" id="XP_002840363.1">
    <property type="nucleotide sequence ID" value="XM_002840317.1"/>
</dbReference>
<feature type="compositionally biased region" description="Low complexity" evidence="1">
    <location>
        <begin position="171"/>
        <end position="185"/>
    </location>
</feature>
<evidence type="ECO:0000256" key="1">
    <source>
        <dbReference type="SAM" id="MobiDB-lite"/>
    </source>
</evidence>
<sequence>MCGYAPDAGLLWCCDPYDEYVSACSPGPGRLDSNGAAVNRYCWGGTQTCKGNRGGLDQIYCEKGGATWCCNKKYESCTDAENQINVCVPKSFRNPVADGPVSLASAFRNSTTSPSTTKTYSPPPLSLTTPASVTGEAISSGTIQIITRSMRSRVTTNALEPLVTTPTSNEAGATATKSTSASDTSQAVETPPTTDPPKKSLSAGGACGIVLGALFGIAILFEILYLLRERRLKLKAGRNEKVKGQEVIRNRAWSDKETFTGAEVRSYTVTKWDSQLGTKSGGEPGVESAARGPSVWATAVVSEVNELEAEVPVSEMPAGAECLEV</sequence>
<gene>
    <name evidence="3" type="ORF">GSTUM_00008852001</name>
</gene>
<dbReference type="HOGENOM" id="CLU_855786_0_0_1"/>
<dbReference type="Proteomes" id="UP000006911">
    <property type="component" value="Unassembled WGS sequence"/>
</dbReference>
<evidence type="ECO:0000313" key="3">
    <source>
        <dbReference type="EMBL" id="CAZ84554.1"/>
    </source>
</evidence>
<dbReference type="GeneID" id="9185922"/>
<dbReference type="InParanoid" id="D5GJ61"/>
<dbReference type="eggNOG" id="ENOG502SD8Y">
    <property type="taxonomic scope" value="Eukaryota"/>
</dbReference>
<keyword evidence="4" id="KW-1185">Reference proteome</keyword>
<feature type="transmembrane region" description="Helical" evidence="2">
    <location>
        <begin position="201"/>
        <end position="227"/>
    </location>
</feature>
<organism evidence="3 4">
    <name type="scientific">Tuber melanosporum (strain Mel28)</name>
    <name type="common">Perigord black truffle</name>
    <dbReference type="NCBI Taxonomy" id="656061"/>
    <lineage>
        <taxon>Eukaryota</taxon>
        <taxon>Fungi</taxon>
        <taxon>Dikarya</taxon>
        <taxon>Ascomycota</taxon>
        <taxon>Pezizomycotina</taxon>
        <taxon>Pezizomycetes</taxon>
        <taxon>Pezizales</taxon>
        <taxon>Tuberaceae</taxon>
        <taxon>Tuber</taxon>
    </lineage>
</organism>
<evidence type="ECO:0000256" key="2">
    <source>
        <dbReference type="SAM" id="Phobius"/>
    </source>
</evidence>
<keyword evidence="2" id="KW-1133">Transmembrane helix</keyword>
<feature type="region of interest" description="Disordered" evidence="1">
    <location>
        <begin position="157"/>
        <end position="201"/>
    </location>
</feature>
<name>D5GJ61_TUBMM</name>
<dbReference type="STRING" id="656061.D5GJ61"/>
<reference evidence="3 4" key="1">
    <citation type="journal article" date="2010" name="Nature">
        <title>Perigord black truffle genome uncovers evolutionary origins and mechanisms of symbiosis.</title>
        <authorList>
            <person name="Martin F."/>
            <person name="Kohler A."/>
            <person name="Murat C."/>
            <person name="Balestrini R."/>
            <person name="Coutinho P.M."/>
            <person name="Jaillon O."/>
            <person name="Montanini B."/>
            <person name="Morin E."/>
            <person name="Noel B."/>
            <person name="Percudani R."/>
            <person name="Porcel B."/>
            <person name="Rubini A."/>
            <person name="Amicucci A."/>
            <person name="Amselem J."/>
            <person name="Anthouard V."/>
            <person name="Arcioni S."/>
            <person name="Artiguenave F."/>
            <person name="Aury J.M."/>
            <person name="Ballario P."/>
            <person name="Bolchi A."/>
            <person name="Brenna A."/>
            <person name="Brun A."/>
            <person name="Buee M."/>
            <person name="Cantarel B."/>
            <person name="Chevalier G."/>
            <person name="Couloux A."/>
            <person name="Da Silva C."/>
            <person name="Denoeud F."/>
            <person name="Duplessis S."/>
            <person name="Ghignone S."/>
            <person name="Hilselberger B."/>
            <person name="Iotti M."/>
            <person name="Marcais B."/>
            <person name="Mello A."/>
            <person name="Miranda M."/>
            <person name="Pacioni G."/>
            <person name="Quesneville H."/>
            <person name="Riccioni C."/>
            <person name="Ruotolo R."/>
            <person name="Splivallo R."/>
            <person name="Stocchi V."/>
            <person name="Tisserant E."/>
            <person name="Viscomi A.R."/>
            <person name="Zambonelli A."/>
            <person name="Zampieri E."/>
            <person name="Henrissat B."/>
            <person name="Lebrun M.H."/>
            <person name="Paolocci F."/>
            <person name="Bonfante P."/>
            <person name="Ottonello S."/>
            <person name="Wincker P."/>
        </authorList>
    </citation>
    <scope>NUCLEOTIDE SEQUENCE [LARGE SCALE GENOMIC DNA]</scope>
    <source>
        <strain evidence="3 4">Mel28</strain>
    </source>
</reference>
<dbReference type="KEGG" id="tml:GSTUM_00008852001"/>
<dbReference type="AlphaFoldDB" id="D5GJ61"/>
<evidence type="ECO:0000313" key="4">
    <source>
        <dbReference type="Proteomes" id="UP000006911"/>
    </source>
</evidence>
<dbReference type="EMBL" id="FN430329">
    <property type="protein sequence ID" value="CAZ84554.1"/>
    <property type="molecule type" value="Genomic_DNA"/>
</dbReference>
<proteinExistence type="predicted"/>
<keyword evidence="2" id="KW-0472">Membrane</keyword>
<feature type="compositionally biased region" description="Polar residues" evidence="1">
    <location>
        <begin position="157"/>
        <end position="170"/>
    </location>
</feature>
<keyword evidence="2" id="KW-0812">Transmembrane</keyword>
<protein>
    <submittedName>
        <fullName evidence="3">(Perigord truffle) hypothetical protein</fullName>
    </submittedName>
</protein>